<dbReference type="STRING" id="1121428.DESHY_10084"/>
<name>K8DWV5_9FIRM</name>
<dbReference type="OrthoDB" id="9801392at2"/>
<feature type="domain" description="DUF6933" evidence="2">
    <location>
        <begin position="2"/>
        <end position="142"/>
    </location>
</feature>
<reference evidence="3 4" key="1">
    <citation type="journal article" date="2013" name="Genome Announc.">
        <title>Genome Sequence of the Sulfate-Reducing Bacterium Desulfotomaculum hydrothermale Lam5(T).</title>
        <authorList>
            <person name="Amin O."/>
            <person name="Fardeau M.L."/>
            <person name="Valette O."/>
            <person name="Hirschler-Rea A."/>
            <person name="Barbe V."/>
            <person name="Medigue C."/>
            <person name="Vacherie B."/>
            <person name="Ollivier B."/>
            <person name="Bertin P.N."/>
            <person name="Dolla A."/>
        </authorList>
    </citation>
    <scope>NUCLEOTIDE SEQUENCE [LARGE SCALE GENOMIC DNA]</scope>
    <source>
        <strain evidence="4">Lam5 / DSM 18033</strain>
    </source>
</reference>
<dbReference type="PANTHER" id="PTHR41878">
    <property type="entry name" value="LEXA REPRESSOR-RELATED"/>
    <property type="match status" value="1"/>
</dbReference>
<comment type="caution">
    <text evidence="3">The sequence shown here is derived from an EMBL/GenBank/DDBJ whole genome shotgun (WGS) entry which is preliminary data.</text>
</comment>
<accession>K8DWV5</accession>
<evidence type="ECO:0000259" key="2">
    <source>
        <dbReference type="Pfam" id="PF22016"/>
    </source>
</evidence>
<protein>
    <submittedName>
        <fullName evidence="3">Uncharacterized protein</fullName>
    </submittedName>
</protein>
<sequence>MQIALTKKLADAMGINFPSVREAENQLFSWTANWTKVWDNRRSEDMIVLVNNATRFTVAIYQVKRKNLKNVAEMMRKAISNTLLSMNINPELVEEYMRLAGEVKFVQNRSRQTAAWVTKAGLECAFYVGNEYNGIAKMFNDTVGVPANYHLVNCSGKSNEGFIPYQAMIKALSELTGKQAYKYRALELLVTLDLEVYKAVRRIIVPAGIEFSQLHKVLQSVFGWKNYHLYDFTVFGSNKRKPVARLVPFEEDLEYDEDAILMKGHTLSEFLPKHKHMLYTYDMGDNWEHEIRLLRVIEEYDKESPYLLEASGQTPPEDVGGVGGFVNFREIMLNPSHPEYREMKEWAKYWTTELSDWERRPRVIHI</sequence>
<dbReference type="InterPro" id="IPR012912">
    <property type="entry name" value="Plasmid_pRiA4b_Orf3-like"/>
</dbReference>
<evidence type="ECO:0000259" key="1">
    <source>
        <dbReference type="Pfam" id="PF07929"/>
    </source>
</evidence>
<dbReference type="SUPFAM" id="SSF159941">
    <property type="entry name" value="MM3350-like"/>
    <property type="match status" value="1"/>
</dbReference>
<dbReference type="RefSeq" id="WP_008409583.1">
    <property type="nucleotide sequence ID" value="NZ_CAOS01000001.1"/>
</dbReference>
<dbReference type="Pfam" id="PF22016">
    <property type="entry name" value="DUF6933"/>
    <property type="match status" value="1"/>
</dbReference>
<dbReference type="Pfam" id="PF07929">
    <property type="entry name" value="PRiA4_ORF3"/>
    <property type="match status" value="1"/>
</dbReference>
<evidence type="ECO:0000313" key="4">
    <source>
        <dbReference type="Proteomes" id="UP000009315"/>
    </source>
</evidence>
<organism evidence="3 4">
    <name type="scientific">Desulforamulus hydrothermalis Lam5 = DSM 18033</name>
    <dbReference type="NCBI Taxonomy" id="1121428"/>
    <lineage>
        <taxon>Bacteria</taxon>
        <taxon>Bacillati</taxon>
        <taxon>Bacillota</taxon>
        <taxon>Clostridia</taxon>
        <taxon>Eubacteriales</taxon>
        <taxon>Peptococcaceae</taxon>
        <taxon>Desulforamulus</taxon>
    </lineage>
</organism>
<proteinExistence type="predicted"/>
<dbReference type="Proteomes" id="UP000009315">
    <property type="component" value="Unassembled WGS sequence"/>
</dbReference>
<gene>
    <name evidence="3" type="ORF">DESHY_10084</name>
</gene>
<dbReference type="PANTHER" id="PTHR41878:SF1">
    <property type="entry name" value="TNPR PROTEIN"/>
    <property type="match status" value="1"/>
</dbReference>
<dbReference type="InterPro" id="IPR053864">
    <property type="entry name" value="DUF6933"/>
</dbReference>
<feature type="domain" description="Plasmid pRiA4b Orf3-like" evidence="1">
    <location>
        <begin position="185"/>
        <end position="354"/>
    </location>
</feature>
<evidence type="ECO:0000313" key="3">
    <source>
        <dbReference type="EMBL" id="CCO06924.1"/>
    </source>
</evidence>
<dbReference type="AlphaFoldDB" id="K8DWV5"/>
<dbReference type="Gene3D" id="3.10.290.30">
    <property type="entry name" value="MM3350-like"/>
    <property type="match status" value="1"/>
</dbReference>
<dbReference type="eggNOG" id="COG3012">
    <property type="taxonomic scope" value="Bacteria"/>
</dbReference>
<keyword evidence="4" id="KW-1185">Reference proteome</keyword>
<dbReference type="EMBL" id="CAOS01000001">
    <property type="protein sequence ID" value="CCO06924.1"/>
    <property type="molecule type" value="Genomic_DNA"/>
</dbReference>
<dbReference type="InterPro" id="IPR024047">
    <property type="entry name" value="MM3350-like_sf"/>
</dbReference>